<dbReference type="Proteomes" id="UP000555728">
    <property type="component" value="Unassembled WGS sequence"/>
</dbReference>
<keyword evidence="3" id="KW-1185">Reference proteome</keyword>
<dbReference type="Pfam" id="PF00550">
    <property type="entry name" value="PP-binding"/>
    <property type="match status" value="1"/>
</dbReference>
<evidence type="ECO:0000259" key="1">
    <source>
        <dbReference type="PROSITE" id="PS50075"/>
    </source>
</evidence>
<dbReference type="SUPFAM" id="SSF47336">
    <property type="entry name" value="ACP-like"/>
    <property type="match status" value="1"/>
</dbReference>
<feature type="domain" description="Carrier" evidence="1">
    <location>
        <begin position="1"/>
        <end position="73"/>
    </location>
</feature>
<dbReference type="EMBL" id="JACIGI010000002">
    <property type="protein sequence ID" value="MBB4284612.1"/>
    <property type="molecule type" value="Genomic_DNA"/>
</dbReference>
<sequence length="76" mass="8318">MPTLRSVMSQVLRLPVDAIDDDASMRTLPQWDSLKHMDLIVSLEEAYGLTLDGDEIAAMTSYGAIAAVLRRKGVTP</sequence>
<protein>
    <submittedName>
        <fullName evidence="2">Acyl carrier protein</fullName>
    </submittedName>
</protein>
<dbReference type="Gene3D" id="1.10.1200.10">
    <property type="entry name" value="ACP-like"/>
    <property type="match status" value="1"/>
</dbReference>
<reference evidence="2 3" key="1">
    <citation type="submission" date="2020-08" db="EMBL/GenBank/DDBJ databases">
        <title>Genome sequencing of Purple Non-Sulfur Bacteria from various extreme environments.</title>
        <authorList>
            <person name="Mayer M."/>
        </authorList>
    </citation>
    <scope>NUCLEOTIDE SEQUENCE [LARGE SCALE GENOMIC DNA]</scope>
    <source>
        <strain evidence="2 3">JA135</strain>
    </source>
</reference>
<dbReference type="AlphaFoldDB" id="A0A7W6WJL0"/>
<evidence type="ECO:0000313" key="2">
    <source>
        <dbReference type="EMBL" id="MBB4284612.1"/>
    </source>
</evidence>
<organism evidence="2 3">
    <name type="scientific">Roseospira goensis</name>
    <dbReference type="NCBI Taxonomy" id="391922"/>
    <lineage>
        <taxon>Bacteria</taxon>
        <taxon>Pseudomonadati</taxon>
        <taxon>Pseudomonadota</taxon>
        <taxon>Alphaproteobacteria</taxon>
        <taxon>Rhodospirillales</taxon>
        <taxon>Rhodospirillaceae</taxon>
        <taxon>Roseospira</taxon>
    </lineage>
</organism>
<evidence type="ECO:0000313" key="3">
    <source>
        <dbReference type="Proteomes" id="UP000555728"/>
    </source>
</evidence>
<dbReference type="InterPro" id="IPR036736">
    <property type="entry name" value="ACP-like_sf"/>
</dbReference>
<proteinExistence type="predicted"/>
<comment type="caution">
    <text evidence="2">The sequence shown here is derived from an EMBL/GenBank/DDBJ whole genome shotgun (WGS) entry which is preliminary data.</text>
</comment>
<gene>
    <name evidence="2" type="ORF">GGD88_000319</name>
</gene>
<accession>A0A7W6WJL0</accession>
<name>A0A7W6WJL0_9PROT</name>
<dbReference type="RefSeq" id="WP_221236944.1">
    <property type="nucleotide sequence ID" value="NZ_JACIGI010000002.1"/>
</dbReference>
<dbReference type="PROSITE" id="PS50075">
    <property type="entry name" value="CARRIER"/>
    <property type="match status" value="1"/>
</dbReference>
<dbReference type="InterPro" id="IPR009081">
    <property type="entry name" value="PP-bd_ACP"/>
</dbReference>